<feature type="region of interest" description="Disordered" evidence="1">
    <location>
        <begin position="40"/>
        <end position="59"/>
    </location>
</feature>
<evidence type="ECO:0000256" key="1">
    <source>
        <dbReference type="SAM" id="MobiDB-lite"/>
    </source>
</evidence>
<gene>
    <name evidence="2" type="ORF">EVAR_18112_1</name>
</gene>
<sequence>MGAPPLTRASGQGRARRAGDNVITSSSESLVGARLDFRAKCPGRRSRPGPTTQRGLRGTERLAYLNQVKKSSVNSGVLSIEPDTSRVPGGALGR</sequence>
<reference evidence="2 3" key="1">
    <citation type="journal article" date="2019" name="Commun. Biol.">
        <title>The bagworm genome reveals a unique fibroin gene that provides high tensile strength.</title>
        <authorList>
            <person name="Kono N."/>
            <person name="Nakamura H."/>
            <person name="Ohtoshi R."/>
            <person name="Tomita M."/>
            <person name="Numata K."/>
            <person name="Arakawa K."/>
        </authorList>
    </citation>
    <scope>NUCLEOTIDE SEQUENCE [LARGE SCALE GENOMIC DNA]</scope>
</reference>
<proteinExistence type="predicted"/>
<keyword evidence="3" id="KW-1185">Reference proteome</keyword>
<comment type="caution">
    <text evidence="2">The sequence shown here is derived from an EMBL/GenBank/DDBJ whole genome shotgun (WGS) entry which is preliminary data.</text>
</comment>
<accession>A0A4C1VIK9</accession>
<protein>
    <submittedName>
        <fullName evidence="2">Uncharacterized protein</fullName>
    </submittedName>
</protein>
<dbReference type="EMBL" id="BGZK01000345">
    <property type="protein sequence ID" value="GBP38232.1"/>
    <property type="molecule type" value="Genomic_DNA"/>
</dbReference>
<feature type="region of interest" description="Disordered" evidence="1">
    <location>
        <begin position="1"/>
        <end position="26"/>
    </location>
</feature>
<evidence type="ECO:0000313" key="2">
    <source>
        <dbReference type="EMBL" id="GBP38232.1"/>
    </source>
</evidence>
<evidence type="ECO:0000313" key="3">
    <source>
        <dbReference type="Proteomes" id="UP000299102"/>
    </source>
</evidence>
<name>A0A4C1VIK9_EUMVA</name>
<dbReference type="AlphaFoldDB" id="A0A4C1VIK9"/>
<organism evidence="2 3">
    <name type="scientific">Eumeta variegata</name>
    <name type="common">Bagworm moth</name>
    <name type="synonym">Eumeta japonica</name>
    <dbReference type="NCBI Taxonomy" id="151549"/>
    <lineage>
        <taxon>Eukaryota</taxon>
        <taxon>Metazoa</taxon>
        <taxon>Ecdysozoa</taxon>
        <taxon>Arthropoda</taxon>
        <taxon>Hexapoda</taxon>
        <taxon>Insecta</taxon>
        <taxon>Pterygota</taxon>
        <taxon>Neoptera</taxon>
        <taxon>Endopterygota</taxon>
        <taxon>Lepidoptera</taxon>
        <taxon>Glossata</taxon>
        <taxon>Ditrysia</taxon>
        <taxon>Tineoidea</taxon>
        <taxon>Psychidae</taxon>
        <taxon>Oiketicinae</taxon>
        <taxon>Eumeta</taxon>
    </lineage>
</organism>
<feature type="region of interest" description="Disordered" evidence="1">
    <location>
        <begin position="75"/>
        <end position="94"/>
    </location>
</feature>
<dbReference type="Proteomes" id="UP000299102">
    <property type="component" value="Unassembled WGS sequence"/>
</dbReference>